<feature type="domain" description="Fibronectin type-III" evidence="2">
    <location>
        <begin position="379"/>
        <end position="463"/>
    </location>
</feature>
<dbReference type="Pfam" id="PF00041">
    <property type="entry name" value="fn3"/>
    <property type="match status" value="2"/>
</dbReference>
<dbReference type="CDD" id="cd00063">
    <property type="entry name" value="FN3"/>
    <property type="match status" value="3"/>
</dbReference>
<dbReference type="RefSeq" id="XP_028260139.1">
    <property type="nucleotide sequence ID" value="XM_028404338.1"/>
</dbReference>
<accession>A0A6P7IIJ4</accession>
<feature type="domain" description="Fibronectin type-III" evidence="2">
    <location>
        <begin position="550"/>
        <end position="634"/>
    </location>
</feature>
<dbReference type="AlphaFoldDB" id="A0A6P7IIJ4"/>
<feature type="domain" description="Fibronectin type-III" evidence="2">
    <location>
        <begin position="21"/>
        <end position="113"/>
    </location>
</feature>
<gene>
    <name evidence="4" type="primary">LOC114434886</name>
    <name evidence="5" type="synonym">LOC114434889</name>
</gene>
<sequence length="822" mass="87529">MGTVKRLVIFALMCICLQATAGSDIQASVFSASSKTVILRWTKYPGAASYQISVTSTSSPDNPIAFATYGPNTVMGSINTLSPNIKYNFTIKALDVSQGTLSTTTIEALTAPEVMDPVHTVKSKDSTTLMVTFNLQSGATSYIIRIQNSNGFFREDTVSTPGVSQAEIRSLMAYTEYELSIMSENSAGRSQPSLPVTAKTILPPPNFSTSSPSNDSIAVSWAPVAPAAQYTVSLFDYSLNTITKYNTSDTNLVISGLRAGALYAIKGLAWDPEGREGESSLYVNQTTRPPTPSSVNVSVVISQAVAGLSVSWELDHNVYGPIVYQVISNHNLTCNTTSKSYTLSPVGCGKVHAIQVTASNEAGPSYPSDPVVFITFPCPPESLALVESSEGNCTLTWNTVPYADSYVAFIKSGGGSERTCNTTSNNCTFSCQCGYTFLMSVFALNQAGSSPEGHVLNYTTLPCCPEDMSVTTVSTDTLEIMWNPSRGAELYMTRATDSSDVILCNDTAPVCALSDLSCDRSYSVVVTPCNEISGCNYACRAHTKDTAPCMPMNLMLDPKNSSSITVRWTANNRAATYAVSAQGDGGTHSCTTSGNSCNITDLSCGSTYEVSVIAMSNAGQSLPSYTDSLETEPCCPASLTVEQVTQAVSNVSWSPAKGAHSFITSLTSPRGHARCHTQDSHCLMGCITCGTNYTVTMEAYSHSGHMSNCTYQGFSSSACCPSGVKLYRMASNTMRVYWRSTSSSHSSITEMTGSSNYTCTASPGENSCDLGNVQCGDVYSVVVAPLTPEGNKVQFCPQRLYSVTCVGDTIGTVIYRGKRSVE</sequence>
<dbReference type="RefSeq" id="XP_028260141.1">
    <property type="nucleotide sequence ID" value="XM_028404340.1"/>
</dbReference>
<reference evidence="4 5" key="1">
    <citation type="submission" date="2025-04" db="UniProtKB">
        <authorList>
            <consortium name="RefSeq"/>
        </authorList>
    </citation>
    <scope>IDENTIFICATION</scope>
</reference>
<dbReference type="PROSITE" id="PS50853">
    <property type="entry name" value="FN3"/>
    <property type="match status" value="4"/>
</dbReference>
<dbReference type="GeneID" id="114434886"/>
<dbReference type="Gene3D" id="2.60.40.10">
    <property type="entry name" value="Immunoglobulins"/>
    <property type="match status" value="6"/>
</dbReference>
<evidence type="ECO:0000313" key="3">
    <source>
        <dbReference type="Proteomes" id="UP000515145"/>
    </source>
</evidence>
<dbReference type="PANTHER" id="PTHR47135">
    <property type="entry name" value="FIBRONECTIN TYPE III DOMAIN-CONTAINING PROTEIN 7"/>
    <property type="match status" value="1"/>
</dbReference>
<evidence type="ECO:0000313" key="4">
    <source>
        <dbReference type="RefSeq" id="XP_028260139.1"/>
    </source>
</evidence>
<name>A0A6P7IIJ4_9TELE</name>
<feature type="domain" description="Fibronectin type-III" evidence="2">
    <location>
        <begin position="114"/>
        <end position="205"/>
    </location>
</feature>
<keyword evidence="3" id="KW-1185">Reference proteome</keyword>
<dbReference type="InterPro" id="IPR013783">
    <property type="entry name" value="Ig-like_fold"/>
</dbReference>
<evidence type="ECO:0000259" key="2">
    <source>
        <dbReference type="PROSITE" id="PS50853"/>
    </source>
</evidence>
<evidence type="ECO:0000256" key="1">
    <source>
        <dbReference type="SAM" id="SignalP"/>
    </source>
</evidence>
<organism evidence="3 4">
    <name type="scientific">Parambassis ranga</name>
    <name type="common">Indian glassy fish</name>
    <dbReference type="NCBI Taxonomy" id="210632"/>
    <lineage>
        <taxon>Eukaryota</taxon>
        <taxon>Metazoa</taxon>
        <taxon>Chordata</taxon>
        <taxon>Craniata</taxon>
        <taxon>Vertebrata</taxon>
        <taxon>Euteleostomi</taxon>
        <taxon>Actinopterygii</taxon>
        <taxon>Neopterygii</taxon>
        <taxon>Teleostei</taxon>
        <taxon>Neoteleostei</taxon>
        <taxon>Acanthomorphata</taxon>
        <taxon>Ovalentaria</taxon>
        <taxon>Ambassidae</taxon>
        <taxon>Parambassis</taxon>
    </lineage>
</organism>
<protein>
    <submittedName>
        <fullName evidence="4 5">Fibronectin type III domain-containing protein 7-like</fullName>
    </submittedName>
</protein>
<dbReference type="OrthoDB" id="9927686at2759"/>
<dbReference type="InterPro" id="IPR003961">
    <property type="entry name" value="FN3_dom"/>
</dbReference>
<keyword evidence="1" id="KW-0732">Signal</keyword>
<evidence type="ECO:0000313" key="5">
    <source>
        <dbReference type="RefSeq" id="XP_028260141.1"/>
    </source>
</evidence>
<feature type="chain" id="PRO_5044651221" evidence="1">
    <location>
        <begin position="23"/>
        <end position="822"/>
    </location>
</feature>
<dbReference type="Proteomes" id="UP000515145">
    <property type="component" value="Chromosome 4"/>
</dbReference>
<dbReference type="SUPFAM" id="SSF49265">
    <property type="entry name" value="Fibronectin type III"/>
    <property type="match status" value="4"/>
</dbReference>
<feature type="signal peptide" evidence="1">
    <location>
        <begin position="1"/>
        <end position="22"/>
    </location>
</feature>
<dbReference type="SMART" id="SM00060">
    <property type="entry name" value="FN3"/>
    <property type="match status" value="8"/>
</dbReference>
<dbReference type="PANTHER" id="PTHR47135:SF1">
    <property type="entry name" value="FIBRONECTIN TYPE III DOMAIN-CONTAINING PROTEIN 7"/>
    <property type="match status" value="1"/>
</dbReference>
<proteinExistence type="predicted"/>
<dbReference type="InterPro" id="IPR036116">
    <property type="entry name" value="FN3_sf"/>
</dbReference>